<protein>
    <submittedName>
        <fullName evidence="1">Uncharacterized protein</fullName>
    </submittedName>
</protein>
<organism evidence="1 2">
    <name type="scientific">Melipona quadrifasciata</name>
    <dbReference type="NCBI Taxonomy" id="166423"/>
    <lineage>
        <taxon>Eukaryota</taxon>
        <taxon>Metazoa</taxon>
        <taxon>Ecdysozoa</taxon>
        <taxon>Arthropoda</taxon>
        <taxon>Hexapoda</taxon>
        <taxon>Insecta</taxon>
        <taxon>Pterygota</taxon>
        <taxon>Neoptera</taxon>
        <taxon>Endopterygota</taxon>
        <taxon>Hymenoptera</taxon>
        <taxon>Apocrita</taxon>
        <taxon>Aculeata</taxon>
        <taxon>Apoidea</taxon>
        <taxon>Anthophila</taxon>
        <taxon>Apidae</taxon>
        <taxon>Melipona</taxon>
    </lineage>
</organism>
<proteinExistence type="predicted"/>
<reference evidence="1 2" key="1">
    <citation type="submission" date="2015-07" db="EMBL/GenBank/DDBJ databases">
        <title>The genome of Melipona quadrifasciata.</title>
        <authorList>
            <person name="Pan H."/>
            <person name="Kapheim K."/>
        </authorList>
    </citation>
    <scope>NUCLEOTIDE SEQUENCE [LARGE SCALE GENOMIC DNA]</scope>
    <source>
        <strain evidence="1">0111107301</strain>
        <tissue evidence="1">Whole body</tissue>
    </source>
</reference>
<evidence type="ECO:0000313" key="1">
    <source>
        <dbReference type="EMBL" id="KOX76939.1"/>
    </source>
</evidence>
<dbReference type="EMBL" id="KQ435737">
    <property type="protein sequence ID" value="KOX76939.1"/>
    <property type="molecule type" value="Genomic_DNA"/>
</dbReference>
<gene>
    <name evidence="1" type="ORF">WN51_10795</name>
</gene>
<keyword evidence="2" id="KW-1185">Reference proteome</keyword>
<evidence type="ECO:0000313" key="2">
    <source>
        <dbReference type="Proteomes" id="UP000053105"/>
    </source>
</evidence>
<accession>A0A0M9A6M7</accession>
<dbReference type="Proteomes" id="UP000053105">
    <property type="component" value="Unassembled WGS sequence"/>
</dbReference>
<sequence>MKTPNLNLVRRFTTERVEISRGIKRNSKIISVPGATTRSTGLDVSEQKNKMKMCKVQRSEHAEDAFREHVEEPEDRWVRCPLESTIEFLLTSDQTSLYLEYDWLTRTSLVFHNFHPVIIDVKNTNTEYHQRVNVEVKHLVSLKRRRPNTEKTTEVCKVKGRGGGKDEAARRGAAWRERENESWTLCAAADLYVSAATEQSVIFAVIRWSKMKKKDSKSHSIVCSTSISHESYLSSFHFRSVVTEGIPDTGEKRPWSREAGATYQEARMMHREAAGKIDSFWYIGSEMREYTKTMFVSSEVHDQDSRRGPPNNKLRVTDCPGALESALLYPDSHHVLSHQDIRKRLFSCTVYDQAHERHAKDLRRICAGFAQSRSIDLDPSNESRKKEY</sequence>
<name>A0A0M9A6M7_9HYME</name>
<dbReference type="AlphaFoldDB" id="A0A0M9A6M7"/>